<evidence type="ECO:0000256" key="1">
    <source>
        <dbReference type="SAM" id="MobiDB-lite"/>
    </source>
</evidence>
<dbReference type="AlphaFoldDB" id="A0AA36FJ27"/>
<accession>A0AA36FJ27</accession>
<feature type="region of interest" description="Disordered" evidence="1">
    <location>
        <begin position="34"/>
        <end position="71"/>
    </location>
</feature>
<protein>
    <submittedName>
        <fullName evidence="2">Uncharacterized protein</fullName>
    </submittedName>
</protein>
<dbReference type="EMBL" id="OX597838">
    <property type="protein sequence ID" value="CAI9740901.1"/>
    <property type="molecule type" value="Genomic_DNA"/>
</dbReference>
<evidence type="ECO:0000313" key="2">
    <source>
        <dbReference type="EMBL" id="CAI9740901.1"/>
    </source>
</evidence>
<reference evidence="2" key="1">
    <citation type="submission" date="2023-08" db="EMBL/GenBank/DDBJ databases">
        <authorList>
            <person name="Alioto T."/>
            <person name="Alioto T."/>
            <person name="Gomez Garrido J."/>
        </authorList>
    </citation>
    <scope>NUCLEOTIDE SEQUENCE</scope>
</reference>
<evidence type="ECO:0000313" key="3">
    <source>
        <dbReference type="Proteomes" id="UP001162480"/>
    </source>
</evidence>
<keyword evidence="3" id="KW-1185">Reference proteome</keyword>
<gene>
    <name evidence="2" type="ORF">OCTVUL_1B029811</name>
</gene>
<proteinExistence type="predicted"/>
<feature type="compositionally biased region" description="Acidic residues" evidence="1">
    <location>
        <begin position="41"/>
        <end position="65"/>
    </location>
</feature>
<dbReference type="Proteomes" id="UP001162480">
    <property type="component" value="Chromosome 25"/>
</dbReference>
<organism evidence="2 3">
    <name type="scientific">Octopus vulgaris</name>
    <name type="common">Common octopus</name>
    <dbReference type="NCBI Taxonomy" id="6645"/>
    <lineage>
        <taxon>Eukaryota</taxon>
        <taxon>Metazoa</taxon>
        <taxon>Spiralia</taxon>
        <taxon>Lophotrochozoa</taxon>
        <taxon>Mollusca</taxon>
        <taxon>Cephalopoda</taxon>
        <taxon>Coleoidea</taxon>
        <taxon>Octopodiformes</taxon>
        <taxon>Octopoda</taxon>
        <taxon>Incirrata</taxon>
        <taxon>Octopodidae</taxon>
        <taxon>Octopus</taxon>
    </lineage>
</organism>
<name>A0AA36FJ27_OCTVU</name>
<sequence length="71" mass="8216">MIFHFRNGRSLDVCHIEVTKGTSLKRRKRNIAEWEEKDAAEGEEMDTAEWEEKDTAEGEEMDTAEGGEKRT</sequence>